<dbReference type="Gene3D" id="3.90.550.10">
    <property type="entry name" value="Spore Coat Polysaccharide Biosynthesis Protein SpsA, Chain A"/>
    <property type="match status" value="1"/>
</dbReference>
<evidence type="ECO:0000313" key="4">
    <source>
        <dbReference type="EMBL" id="MBV4490675.1"/>
    </source>
</evidence>
<dbReference type="RefSeq" id="WP_186674818.1">
    <property type="nucleotide sequence ID" value="NZ_JABWRZ020000001.1"/>
</dbReference>
<comment type="caution">
    <text evidence="4">The sequence shown here is derived from an EMBL/GenBank/DDBJ whole genome shotgun (WGS) entry which is preliminary data.</text>
</comment>
<organism evidence="4 5">
    <name type="scientific">Pseudomonas oryzicola</name>
    <dbReference type="NCBI Taxonomy" id="485876"/>
    <lineage>
        <taxon>Bacteria</taxon>
        <taxon>Pseudomonadati</taxon>
        <taxon>Pseudomonadota</taxon>
        <taxon>Gammaproteobacteria</taxon>
        <taxon>Pseudomonadales</taxon>
        <taxon>Pseudomonadaceae</taxon>
        <taxon>Pseudomonas</taxon>
    </lineage>
</organism>
<dbReference type="EMBL" id="JABWRZ020000001">
    <property type="protein sequence ID" value="MBV4490675.1"/>
    <property type="molecule type" value="Genomic_DNA"/>
</dbReference>
<evidence type="ECO:0000256" key="1">
    <source>
        <dbReference type="ARBA" id="ARBA00022842"/>
    </source>
</evidence>
<dbReference type="Proteomes" id="UP000609530">
    <property type="component" value="Unassembled WGS sequence"/>
</dbReference>
<evidence type="ECO:0000313" key="5">
    <source>
        <dbReference type="Proteomes" id="UP000609530"/>
    </source>
</evidence>
<gene>
    <name evidence="4" type="ORF">HU760_008700</name>
</gene>
<dbReference type="InterPro" id="IPR025877">
    <property type="entry name" value="MobA-like_NTP_Trfase"/>
</dbReference>
<evidence type="ECO:0000259" key="3">
    <source>
        <dbReference type="Pfam" id="PF12804"/>
    </source>
</evidence>
<proteinExistence type="predicted"/>
<sequence length="210" mass="22176">MSVVALVLAAGSARRFGGDKRRVKLADGRSLLAHSVERARAAFADVRVVLRAGERGEDFGLAGDCRIVASPEAAAGMGHSLAAGANALLDSQAQAVAILLGDMPWIEPATLCRLAEAASASTIVLPRHAGQHGHPVIFGRDFWPALGRLGGDEGARALVRRHQGCCVVVEVDDAGVLLDVDTPEGLMQARSVRHTHDEPHPRHKRPIIPP</sequence>
<dbReference type="InterPro" id="IPR029044">
    <property type="entry name" value="Nucleotide-diphossugar_trans"/>
</dbReference>
<accession>A0ABS6Q916</accession>
<feature type="region of interest" description="Disordered" evidence="2">
    <location>
        <begin position="190"/>
        <end position="210"/>
    </location>
</feature>
<feature type="compositionally biased region" description="Basic residues" evidence="2">
    <location>
        <begin position="201"/>
        <end position="210"/>
    </location>
</feature>
<keyword evidence="1" id="KW-0460">Magnesium</keyword>
<feature type="domain" description="MobA-like NTP transferase" evidence="3">
    <location>
        <begin position="5"/>
        <end position="163"/>
    </location>
</feature>
<dbReference type="CDD" id="cd04182">
    <property type="entry name" value="GT_2_like_f"/>
    <property type="match status" value="1"/>
</dbReference>
<dbReference type="PANTHER" id="PTHR43777:SF1">
    <property type="entry name" value="MOLYBDENUM COFACTOR CYTIDYLYLTRANSFERASE"/>
    <property type="match status" value="1"/>
</dbReference>
<dbReference type="Pfam" id="PF12804">
    <property type="entry name" value="NTP_transf_3"/>
    <property type="match status" value="1"/>
</dbReference>
<keyword evidence="5" id="KW-1185">Reference proteome</keyword>
<dbReference type="PANTHER" id="PTHR43777">
    <property type="entry name" value="MOLYBDENUM COFACTOR CYTIDYLYLTRANSFERASE"/>
    <property type="match status" value="1"/>
</dbReference>
<protein>
    <submittedName>
        <fullName evidence="4">Nucleotidyltransferase family protein</fullName>
    </submittedName>
</protein>
<evidence type="ECO:0000256" key="2">
    <source>
        <dbReference type="SAM" id="MobiDB-lite"/>
    </source>
</evidence>
<name>A0ABS6Q916_9PSED</name>
<dbReference type="SUPFAM" id="SSF53448">
    <property type="entry name" value="Nucleotide-diphospho-sugar transferases"/>
    <property type="match status" value="1"/>
</dbReference>
<reference evidence="4 5" key="1">
    <citation type="journal article" date="2020" name="Microorganisms">
        <title>Reliable Identification of Environmental Pseudomonas Isolates Using the rpoD Gene.</title>
        <authorList>
            <consortium name="The Broad Institute Genome Sequencing Platform"/>
            <person name="Girard L."/>
            <person name="Lood C."/>
            <person name="Rokni-Zadeh H."/>
            <person name="van Noort V."/>
            <person name="Lavigne R."/>
            <person name="De Mot R."/>
        </authorList>
    </citation>
    <scope>NUCLEOTIDE SEQUENCE [LARGE SCALE GENOMIC DNA]</scope>
    <source>
        <strain evidence="4 5">RD9SR1</strain>
    </source>
</reference>